<sequence length="367" mass="38788">MTTPKLVLSTPADILSAVPYLVGFHPADSLVVTGSTGPEVRLTTRWDLPADPGELDRLVPLLRREAVTSAFLVGYGPGALVTPVVDEVTRLLRAGNILVTESLRAEGGRYWSYSCGSATCCPAEGTPYDTGGSRVAATAVMHGLVALPDRGSLRRSVQPSGGTRMRQATLRVVAALRTRLAALDAASEAATASAGEAATDLDEEAARFVGEALGRVRTAIELYDSGGRLGDEEAARLGLDLAVIRVRDEAWALIDDRDAHLALWRDLTRRLEPGHAAPAASLLAAAAWQRGECALAGMALERALAADPGYSMALLLRQALTHMMSPAMLRDRMPTPAELDDEMGAPRAVWLAPLRALLTPAQTGSLS</sequence>
<dbReference type="Proteomes" id="UP000651728">
    <property type="component" value="Unassembled WGS sequence"/>
</dbReference>
<reference evidence="1 2" key="1">
    <citation type="submission" date="2021-01" db="EMBL/GenBank/DDBJ databases">
        <title>Whole genome shotgun sequence of Microbispora amethystogenes NBRC 101907.</title>
        <authorList>
            <person name="Komaki H."/>
            <person name="Tamura T."/>
        </authorList>
    </citation>
    <scope>NUCLEOTIDE SEQUENCE [LARGE SCALE GENOMIC DNA]</scope>
    <source>
        <strain evidence="1 2">NBRC 101907</strain>
    </source>
</reference>
<dbReference type="InterPro" id="IPR025447">
    <property type="entry name" value="DUF4192"/>
</dbReference>
<evidence type="ECO:0000313" key="2">
    <source>
        <dbReference type="Proteomes" id="UP000651728"/>
    </source>
</evidence>
<proteinExistence type="predicted"/>
<accession>A0ABQ4FAG3</accession>
<gene>
    <name evidence="1" type="ORF">Mam01_19660</name>
</gene>
<keyword evidence="2" id="KW-1185">Reference proteome</keyword>
<protein>
    <recommendedName>
        <fullName evidence="3">DUF4192 domain-containing protein</fullName>
    </recommendedName>
</protein>
<name>A0ABQ4FAG3_9ACTN</name>
<evidence type="ECO:0000313" key="1">
    <source>
        <dbReference type="EMBL" id="GIH31802.1"/>
    </source>
</evidence>
<dbReference type="Pfam" id="PF13830">
    <property type="entry name" value="DUF4192"/>
    <property type="match status" value="1"/>
</dbReference>
<evidence type="ECO:0008006" key="3">
    <source>
        <dbReference type="Google" id="ProtNLM"/>
    </source>
</evidence>
<organism evidence="1 2">
    <name type="scientific">Microbispora amethystogenes</name>
    <dbReference type="NCBI Taxonomy" id="1427754"/>
    <lineage>
        <taxon>Bacteria</taxon>
        <taxon>Bacillati</taxon>
        <taxon>Actinomycetota</taxon>
        <taxon>Actinomycetes</taxon>
        <taxon>Streptosporangiales</taxon>
        <taxon>Streptosporangiaceae</taxon>
        <taxon>Microbispora</taxon>
    </lineage>
</organism>
<dbReference type="EMBL" id="BOOB01000014">
    <property type="protein sequence ID" value="GIH31802.1"/>
    <property type="molecule type" value="Genomic_DNA"/>
</dbReference>
<comment type="caution">
    <text evidence="1">The sequence shown here is derived from an EMBL/GenBank/DDBJ whole genome shotgun (WGS) entry which is preliminary data.</text>
</comment>
<dbReference type="RefSeq" id="WP_204285066.1">
    <property type="nucleotide sequence ID" value="NZ_BAABEJ010000008.1"/>
</dbReference>